<evidence type="ECO:0000256" key="1">
    <source>
        <dbReference type="SAM" id="Coils"/>
    </source>
</evidence>
<feature type="compositionally biased region" description="Polar residues" evidence="2">
    <location>
        <begin position="443"/>
        <end position="453"/>
    </location>
</feature>
<dbReference type="RefSeq" id="WP_119555563.1">
    <property type="nucleotide sequence ID" value="NZ_QXUI01000011.1"/>
</dbReference>
<protein>
    <submittedName>
        <fullName evidence="3">Uncharacterized protein</fullName>
    </submittedName>
</protein>
<sequence length="492" mass="57639">MASNIDESRVKKALEENKKFPNNPYKATIESDVIDKSNEENINTAKEIMDKLDLNYNESIQFYNKVETEMFEASDKLEYDKEYQNSNGEKQSYKRESVYYNVLNSNGFNRNQSSLYEKDIPKLYAIKNINNILSNEIENYQPNKNITIDNSISENKDTDIQKLKSVELEKNVIGLLPKDEQENNYKETLSRLEKNKSTLTENLKSYMSNTKIDDVVNSVKQHFENIKVKAEDINQNFKDLGSWNKDNNFVKNIDNVITSIKELGKKHESELLNSNSDSIMNKLNNEYIELKDYLNKADLDNDSYNKQKSIRHEYINNTLNSKQINVDFDPKIVTKDLTDNQKTEVYNYLKDMNNHYNNRADTSSLIKERDNNLIIKELEADNPSLKEYRNEYINLKQSISPIKLETSSEKLNGIIKQGNKDISKMNRLDKIGFKEQRKEETRISNQNIQSNKIKSNDMFKKMDKLNQQNISEKSEEQSKKKEPNINRNSMTR</sequence>
<organism evidence="3 4">
    <name type="scientific">Staphylococcus xylosus</name>
    <dbReference type="NCBI Taxonomy" id="1288"/>
    <lineage>
        <taxon>Bacteria</taxon>
        <taxon>Bacillati</taxon>
        <taxon>Bacillota</taxon>
        <taxon>Bacilli</taxon>
        <taxon>Bacillales</taxon>
        <taxon>Staphylococcaceae</taxon>
        <taxon>Staphylococcus</taxon>
    </lineage>
</organism>
<evidence type="ECO:0000256" key="2">
    <source>
        <dbReference type="SAM" id="MobiDB-lite"/>
    </source>
</evidence>
<dbReference type="Proteomes" id="UP000285579">
    <property type="component" value="Unassembled WGS sequence"/>
</dbReference>
<feature type="compositionally biased region" description="Basic and acidic residues" evidence="2">
    <location>
        <begin position="472"/>
        <end position="484"/>
    </location>
</feature>
<feature type="region of interest" description="Disordered" evidence="2">
    <location>
        <begin position="436"/>
        <end position="492"/>
    </location>
</feature>
<keyword evidence="1" id="KW-0175">Coiled coil</keyword>
<comment type="caution">
    <text evidence="3">The sequence shown here is derived from an EMBL/GenBank/DDBJ whole genome shotgun (WGS) entry which is preliminary data.</text>
</comment>
<dbReference type="AlphaFoldDB" id="A0AAQ0LX43"/>
<name>A0AAQ0LX43_STAXY</name>
<gene>
    <name evidence="3" type="ORF">BU104_12780</name>
</gene>
<evidence type="ECO:0000313" key="3">
    <source>
        <dbReference type="EMBL" id="RIM91000.1"/>
    </source>
</evidence>
<feature type="compositionally biased region" description="Basic and acidic residues" evidence="2">
    <location>
        <begin position="454"/>
        <end position="464"/>
    </location>
</feature>
<feature type="coiled-coil region" evidence="1">
    <location>
        <begin position="178"/>
        <end position="209"/>
    </location>
</feature>
<dbReference type="EMBL" id="QXUI01000011">
    <property type="protein sequence ID" value="RIM91000.1"/>
    <property type="molecule type" value="Genomic_DNA"/>
</dbReference>
<proteinExistence type="predicted"/>
<accession>A0AAQ0LX43</accession>
<reference evidence="3 4" key="1">
    <citation type="journal article" date="2016" name="Front. Microbiol.">
        <title>Comprehensive Phylogenetic Analysis of Bovine Non-aureus Staphylococci Species Based on Whole-Genome Sequencing.</title>
        <authorList>
            <person name="Naushad S."/>
            <person name="Barkema H.W."/>
            <person name="Luby C."/>
            <person name="Condas L.A."/>
            <person name="Nobrega D.B."/>
            <person name="Carson D.A."/>
            <person name="De Buck J."/>
        </authorList>
    </citation>
    <scope>NUCLEOTIDE SEQUENCE [LARGE SCALE GENOMIC DNA]</scope>
    <source>
        <strain evidence="3 4">SNUC 1349</strain>
    </source>
</reference>
<evidence type="ECO:0000313" key="4">
    <source>
        <dbReference type="Proteomes" id="UP000285579"/>
    </source>
</evidence>